<organism evidence="1 2">
    <name type="scientific">Mediterraneibacter hominis</name>
    <dbReference type="NCBI Taxonomy" id="2763054"/>
    <lineage>
        <taxon>Bacteria</taxon>
        <taxon>Bacillati</taxon>
        <taxon>Bacillota</taxon>
        <taxon>Clostridia</taxon>
        <taxon>Lachnospirales</taxon>
        <taxon>Lachnospiraceae</taxon>
        <taxon>Mediterraneibacter</taxon>
    </lineage>
</organism>
<evidence type="ECO:0000313" key="2">
    <source>
        <dbReference type="Proteomes" id="UP000652477"/>
    </source>
</evidence>
<comment type="caution">
    <text evidence="1">The sequence shown here is derived from an EMBL/GenBank/DDBJ whole genome shotgun (WGS) entry which is preliminary data.</text>
</comment>
<proteinExistence type="predicted"/>
<sequence>MIKLKNIEKNSRFIECDIRPEDSKEYGHLKINLDTKEVDEYALPKDYEWCQNHIRHAQSALLEFIGTDEPLPDSKLLMWY</sequence>
<name>A0A923LJB8_9FIRM</name>
<dbReference type="Proteomes" id="UP000652477">
    <property type="component" value="Unassembled WGS sequence"/>
</dbReference>
<gene>
    <name evidence="1" type="ORF">H8S37_12670</name>
</gene>
<dbReference type="RefSeq" id="WP_186876421.1">
    <property type="nucleotide sequence ID" value="NZ_JACOPF010000002.1"/>
</dbReference>
<dbReference type="AlphaFoldDB" id="A0A923LJB8"/>
<protein>
    <submittedName>
        <fullName evidence="1">Uncharacterized protein</fullName>
    </submittedName>
</protein>
<reference evidence="1" key="1">
    <citation type="submission" date="2020-08" db="EMBL/GenBank/DDBJ databases">
        <title>Genome public.</title>
        <authorList>
            <person name="Liu C."/>
            <person name="Sun Q."/>
        </authorList>
    </citation>
    <scope>NUCLEOTIDE SEQUENCE</scope>
    <source>
        <strain evidence="1">NSJ-55</strain>
    </source>
</reference>
<accession>A0A923LJB8</accession>
<keyword evidence="2" id="KW-1185">Reference proteome</keyword>
<dbReference type="EMBL" id="JACOPF010000002">
    <property type="protein sequence ID" value="MBC5689771.1"/>
    <property type="molecule type" value="Genomic_DNA"/>
</dbReference>
<evidence type="ECO:0000313" key="1">
    <source>
        <dbReference type="EMBL" id="MBC5689771.1"/>
    </source>
</evidence>